<keyword evidence="2 4" id="KW-0694">RNA-binding</keyword>
<dbReference type="InterPro" id="IPR012921">
    <property type="entry name" value="SPOC_C"/>
</dbReference>
<dbReference type="PANTHER" id="PTHR23189">
    <property type="entry name" value="RNA RECOGNITION MOTIF-CONTAINING"/>
    <property type="match status" value="1"/>
</dbReference>
<feature type="domain" description="RRM" evidence="6">
    <location>
        <begin position="156"/>
        <end position="229"/>
    </location>
</feature>
<dbReference type="CDD" id="cd21546">
    <property type="entry name" value="SPOC_FPA-like"/>
    <property type="match status" value="1"/>
</dbReference>
<sequence length="951" mass="106322">MGKGVRGRDRPYTEYSPRYGERERRSGWGVAPPSRKLWVGNLSSHVTESVLSEQFLRFGDIESIAYLSGRSYAYVNFKKEEDAVLALRALHGSNLAGMPLRIEFAKGDEAYLHHKNDRRSMDRGEPPLRRDLRTHNISPEKSSDKSKGHRNAEPSEVLWIGFPSSLNVDEITLRRAFSPFGEIEKITSFPGRSYAFIRFKSVVAACRAKEALHGKLLNNPRVNICFARSDMPSEHGKGLANNPFSSHLKSNFLPGSSAKVLEPLHGDDSFESPVRDFHRASPPFGSSLDRRSRDQHALDLVRSKSSRFGAEREPIFSSSYENMRLREFTSDRRTTEEFFERHRTNPADKIPPSHNLTFERPQRVPPFVDSWDIEDRSFPLAKKLKIDLISDKDLPEYPFSDLEQEKRDSLQKPFLDLPDHHGYNKPLDSVPFSLKGAHDFSRNLNRHHEEKDDSWGNISRLNAVSRPLSNNSPKLHRSNPESHKPPPLDEIWKWEGTIAKGGTPVCRARCFPVGKVLDFMLPEFLNCTSRTGLDMLAKHYYQAVGTWVVFFVPESDADIVFYSEFMHYLGEKQRAAVAKLGEKVTLFLVPPSDFSEQVLKVPGKVSISGVILKFQQNASNFSSLQHPMDFTDPIAPSLTQRSNEGLKIHEGTSFLKPSSPDFRSFSHKQNHTASSSGYLAPAIFPPASKRDDSFPYSVPARGEKLHDTRLDGAHDQFQLYNPPLTTNWSGNLPVSSSSMGSFIATPNASSQQFGQSFSKEAFNSRVAQGTDSSGYMPETLPSTSANKFPPQQEIKSQASSATSISLQPEQLAHLAALLGNQKQSGEELPLLKDERGKYSILSQNPSSQTHTSMLHNNSLLPHAQTSISPANSSFPSASVEHQIGRGQQPQLQGPQPSDAPPVQNVGQQANQQEPNSSREDTEADPEKRLQATLQLAAALLQQIQQRAKAVD</sequence>
<dbReference type="InterPro" id="IPR012677">
    <property type="entry name" value="Nucleotide-bd_a/b_plait_sf"/>
</dbReference>
<comment type="caution">
    <text evidence="7">The sequence shown here is derived from an EMBL/GenBank/DDBJ whole genome shotgun (WGS) entry which is preliminary data.</text>
</comment>
<dbReference type="CDD" id="cd00590">
    <property type="entry name" value="RRM_SF"/>
    <property type="match status" value="1"/>
</dbReference>
<dbReference type="PROSITE" id="PS50102">
    <property type="entry name" value="RRM"/>
    <property type="match status" value="2"/>
</dbReference>
<dbReference type="Pfam" id="PF07744">
    <property type="entry name" value="SPOC"/>
    <property type="match status" value="1"/>
</dbReference>
<evidence type="ECO:0000313" key="8">
    <source>
        <dbReference type="Proteomes" id="UP000775213"/>
    </source>
</evidence>
<dbReference type="Pfam" id="PF00076">
    <property type="entry name" value="RRM_1"/>
    <property type="match status" value="2"/>
</dbReference>
<evidence type="ECO:0000313" key="7">
    <source>
        <dbReference type="EMBL" id="KAH0457821.1"/>
    </source>
</evidence>
<dbReference type="SMART" id="SM00360">
    <property type="entry name" value="RRM"/>
    <property type="match status" value="2"/>
</dbReference>
<dbReference type="InterPro" id="IPR035979">
    <property type="entry name" value="RBD_domain_sf"/>
</dbReference>
<dbReference type="GO" id="GO:0003723">
    <property type="term" value="F:RNA binding"/>
    <property type="evidence" value="ECO:0007669"/>
    <property type="project" value="UniProtKB-UniRule"/>
</dbReference>
<feature type="compositionally biased region" description="Basic and acidic residues" evidence="5">
    <location>
        <begin position="115"/>
        <end position="134"/>
    </location>
</feature>
<organism evidence="7 8">
    <name type="scientific">Dendrobium chrysotoxum</name>
    <name type="common">Orchid</name>
    <dbReference type="NCBI Taxonomy" id="161865"/>
    <lineage>
        <taxon>Eukaryota</taxon>
        <taxon>Viridiplantae</taxon>
        <taxon>Streptophyta</taxon>
        <taxon>Embryophyta</taxon>
        <taxon>Tracheophyta</taxon>
        <taxon>Spermatophyta</taxon>
        <taxon>Magnoliopsida</taxon>
        <taxon>Liliopsida</taxon>
        <taxon>Asparagales</taxon>
        <taxon>Orchidaceae</taxon>
        <taxon>Epidendroideae</taxon>
        <taxon>Malaxideae</taxon>
        <taxon>Dendrobiinae</taxon>
        <taxon>Dendrobium</taxon>
    </lineage>
</organism>
<feature type="compositionally biased region" description="Low complexity" evidence="5">
    <location>
        <begin position="884"/>
        <end position="896"/>
    </location>
</feature>
<protein>
    <recommendedName>
        <fullName evidence="6">RRM domain-containing protein</fullName>
    </recommendedName>
</protein>
<feature type="domain" description="RRM" evidence="6">
    <location>
        <begin position="35"/>
        <end position="107"/>
    </location>
</feature>
<accession>A0AAV7GNU0</accession>
<dbReference type="Proteomes" id="UP000775213">
    <property type="component" value="Unassembled WGS sequence"/>
</dbReference>
<dbReference type="FunFam" id="3.30.70.330:FF:000522">
    <property type="entry name" value="RNA recognition motif (RRM)-containing protein"/>
    <property type="match status" value="1"/>
</dbReference>
<feature type="region of interest" description="Disordered" evidence="5">
    <location>
        <begin position="465"/>
        <end position="486"/>
    </location>
</feature>
<feature type="region of interest" description="Disordered" evidence="5">
    <location>
        <begin position="115"/>
        <end position="151"/>
    </location>
</feature>
<feature type="compositionally biased region" description="Polar residues" evidence="5">
    <location>
        <begin position="904"/>
        <end position="915"/>
    </location>
</feature>
<evidence type="ECO:0000256" key="4">
    <source>
        <dbReference type="PROSITE-ProRule" id="PRU00176"/>
    </source>
</evidence>
<keyword evidence="8" id="KW-1185">Reference proteome</keyword>
<feature type="region of interest" description="Disordered" evidence="5">
    <location>
        <begin position="338"/>
        <end position="359"/>
    </location>
</feature>
<name>A0AAV7GNU0_DENCH</name>
<proteinExistence type="predicted"/>
<evidence type="ECO:0000256" key="3">
    <source>
        <dbReference type="ARBA" id="ARBA00023242"/>
    </source>
</evidence>
<keyword evidence="3" id="KW-0539">Nucleus</keyword>
<evidence type="ECO:0000256" key="5">
    <source>
        <dbReference type="SAM" id="MobiDB-lite"/>
    </source>
</evidence>
<feature type="compositionally biased region" description="Basic and acidic residues" evidence="5">
    <location>
        <begin position="916"/>
        <end position="929"/>
    </location>
</feature>
<dbReference type="GO" id="GO:0005634">
    <property type="term" value="C:nucleus"/>
    <property type="evidence" value="ECO:0007669"/>
    <property type="project" value="UniProtKB-SubCell"/>
</dbReference>
<dbReference type="EMBL" id="JAGFBR010000012">
    <property type="protein sequence ID" value="KAH0457821.1"/>
    <property type="molecule type" value="Genomic_DNA"/>
</dbReference>
<dbReference type="InterPro" id="IPR000504">
    <property type="entry name" value="RRM_dom"/>
</dbReference>
<comment type="subcellular location">
    <subcellularLocation>
        <location evidence="1">Nucleus</location>
    </subcellularLocation>
</comment>
<gene>
    <name evidence="7" type="ORF">IEQ34_013136</name>
</gene>
<feature type="compositionally biased region" description="Basic and acidic residues" evidence="5">
    <location>
        <begin position="141"/>
        <end position="151"/>
    </location>
</feature>
<evidence type="ECO:0000259" key="6">
    <source>
        <dbReference type="PROSITE" id="PS50102"/>
    </source>
</evidence>
<evidence type="ECO:0000256" key="2">
    <source>
        <dbReference type="ARBA" id="ARBA00022884"/>
    </source>
</evidence>
<feature type="compositionally biased region" description="Polar residues" evidence="5">
    <location>
        <begin position="863"/>
        <end position="876"/>
    </location>
</feature>
<feature type="region of interest" description="Disordered" evidence="5">
    <location>
        <begin position="863"/>
        <end position="929"/>
    </location>
</feature>
<dbReference type="SUPFAM" id="SSF54928">
    <property type="entry name" value="RNA-binding domain, RBD"/>
    <property type="match status" value="2"/>
</dbReference>
<reference evidence="7 8" key="1">
    <citation type="journal article" date="2021" name="Hortic Res">
        <title>Chromosome-scale assembly of the Dendrobium chrysotoxum genome enhances the understanding of orchid evolution.</title>
        <authorList>
            <person name="Zhang Y."/>
            <person name="Zhang G.Q."/>
            <person name="Zhang D."/>
            <person name="Liu X.D."/>
            <person name="Xu X.Y."/>
            <person name="Sun W.H."/>
            <person name="Yu X."/>
            <person name="Zhu X."/>
            <person name="Wang Z.W."/>
            <person name="Zhao X."/>
            <person name="Zhong W.Y."/>
            <person name="Chen H."/>
            <person name="Yin W.L."/>
            <person name="Huang T."/>
            <person name="Niu S.C."/>
            <person name="Liu Z.J."/>
        </authorList>
    </citation>
    <scope>NUCLEOTIDE SEQUENCE [LARGE SCALE GENOMIC DNA]</scope>
    <source>
        <strain evidence="7">Lindl</strain>
    </source>
</reference>
<dbReference type="Gene3D" id="3.30.70.330">
    <property type="match status" value="2"/>
</dbReference>
<feature type="compositionally biased region" description="Polar residues" evidence="5">
    <location>
        <begin position="793"/>
        <end position="802"/>
    </location>
</feature>
<dbReference type="AlphaFoldDB" id="A0AAV7GNU0"/>
<evidence type="ECO:0000256" key="1">
    <source>
        <dbReference type="ARBA" id="ARBA00004123"/>
    </source>
</evidence>
<feature type="region of interest" description="Disordered" evidence="5">
    <location>
        <begin position="781"/>
        <end position="802"/>
    </location>
</feature>